<evidence type="ECO:0000256" key="5">
    <source>
        <dbReference type="ARBA" id="ARBA00022723"/>
    </source>
</evidence>
<evidence type="ECO:0000256" key="9">
    <source>
        <dbReference type="ARBA" id="ARBA00038276"/>
    </source>
</evidence>
<dbReference type="RefSeq" id="WP_172189046.1">
    <property type="nucleotide sequence ID" value="NZ_CAWPPK010000272.1"/>
</dbReference>
<dbReference type="PANTHER" id="PTHR33571:SF12">
    <property type="entry name" value="BSL3053 PROTEIN"/>
    <property type="match status" value="1"/>
</dbReference>
<name>A0ABX2CZ27_9CYAN</name>
<evidence type="ECO:0000256" key="7">
    <source>
        <dbReference type="ARBA" id="ARBA00022840"/>
    </source>
</evidence>
<keyword evidence="12" id="KW-1185">Reference proteome</keyword>
<keyword evidence="2" id="KW-1277">Toxin-antitoxin system</keyword>
<dbReference type="EMBL" id="SRRZ01000058">
    <property type="protein sequence ID" value="NQE35556.1"/>
    <property type="molecule type" value="Genomic_DNA"/>
</dbReference>
<dbReference type="InterPro" id="IPR052038">
    <property type="entry name" value="Type-VII_TA_antitoxin"/>
</dbReference>
<dbReference type="Pfam" id="PF01909">
    <property type="entry name" value="NTP_transf_2"/>
    <property type="match status" value="1"/>
</dbReference>
<dbReference type="PANTHER" id="PTHR33571">
    <property type="entry name" value="SSL8005 PROTEIN"/>
    <property type="match status" value="1"/>
</dbReference>
<dbReference type="Gene3D" id="3.30.460.10">
    <property type="entry name" value="Beta Polymerase, domain 2"/>
    <property type="match status" value="1"/>
</dbReference>
<evidence type="ECO:0000256" key="4">
    <source>
        <dbReference type="ARBA" id="ARBA00022695"/>
    </source>
</evidence>
<protein>
    <recommendedName>
        <fullName evidence="10">Polymerase nucleotidyl transferase domain-containing protein</fullName>
    </recommendedName>
</protein>
<proteinExistence type="inferred from homology"/>
<dbReference type="Proteomes" id="UP000702425">
    <property type="component" value="Unassembled WGS sequence"/>
</dbReference>
<evidence type="ECO:0000256" key="6">
    <source>
        <dbReference type="ARBA" id="ARBA00022741"/>
    </source>
</evidence>
<comment type="similarity">
    <text evidence="9">Belongs to the MntA antitoxin family.</text>
</comment>
<evidence type="ECO:0000313" key="12">
    <source>
        <dbReference type="Proteomes" id="UP000702425"/>
    </source>
</evidence>
<keyword evidence="7" id="KW-0067">ATP-binding</keyword>
<organism evidence="11 12">
    <name type="scientific">Microcoleus asticus IPMA8</name>
    <dbReference type="NCBI Taxonomy" id="2563858"/>
    <lineage>
        <taxon>Bacteria</taxon>
        <taxon>Bacillati</taxon>
        <taxon>Cyanobacteriota</taxon>
        <taxon>Cyanophyceae</taxon>
        <taxon>Oscillatoriophycideae</taxon>
        <taxon>Oscillatoriales</taxon>
        <taxon>Microcoleaceae</taxon>
        <taxon>Microcoleus</taxon>
        <taxon>Microcoleus asticus</taxon>
    </lineage>
</organism>
<dbReference type="InterPro" id="IPR002934">
    <property type="entry name" value="Polymerase_NTP_transf_dom"/>
</dbReference>
<dbReference type="InterPro" id="IPR043519">
    <property type="entry name" value="NT_sf"/>
</dbReference>
<evidence type="ECO:0000256" key="2">
    <source>
        <dbReference type="ARBA" id="ARBA00022649"/>
    </source>
</evidence>
<keyword evidence="3" id="KW-0808">Transferase</keyword>
<keyword evidence="6" id="KW-0547">Nucleotide-binding</keyword>
<keyword evidence="8" id="KW-0460">Magnesium</keyword>
<reference evidence="11 12" key="1">
    <citation type="journal article" date="2020" name="Sci. Rep.">
        <title>A novel cyanobacterial geosmin producer, revising GeoA distribution and dispersion patterns in Bacteria.</title>
        <authorList>
            <person name="Churro C."/>
            <person name="Semedo-Aguiar A.P."/>
            <person name="Silva A.D."/>
            <person name="Pereira-Leal J.B."/>
            <person name="Leite R.B."/>
        </authorList>
    </citation>
    <scope>NUCLEOTIDE SEQUENCE [LARGE SCALE GENOMIC DNA]</scope>
    <source>
        <strain evidence="11 12">IPMA8</strain>
    </source>
</reference>
<keyword evidence="5" id="KW-0479">Metal-binding</keyword>
<evidence type="ECO:0000313" key="11">
    <source>
        <dbReference type="EMBL" id="NQE35556.1"/>
    </source>
</evidence>
<gene>
    <name evidence="11" type="ORF">E5S67_03291</name>
</gene>
<keyword evidence="4" id="KW-0548">Nucleotidyltransferase</keyword>
<dbReference type="SUPFAM" id="SSF81301">
    <property type="entry name" value="Nucleotidyltransferase"/>
    <property type="match status" value="1"/>
</dbReference>
<evidence type="ECO:0000256" key="1">
    <source>
        <dbReference type="ARBA" id="ARBA00001946"/>
    </source>
</evidence>
<evidence type="ECO:0000259" key="10">
    <source>
        <dbReference type="Pfam" id="PF01909"/>
    </source>
</evidence>
<dbReference type="CDD" id="cd05403">
    <property type="entry name" value="NT_KNTase_like"/>
    <property type="match status" value="1"/>
</dbReference>
<sequence>MSKTGLGIQELLYYERSQILAIAQKHGAYNVRVFGSVARGEATPESDIDLLVDYDLEKITPWFPGGLLLDLEQLLNRKVDIATVDMLKERIRERVLQEAVPL</sequence>
<accession>A0ABX2CZ27</accession>
<evidence type="ECO:0000256" key="8">
    <source>
        <dbReference type="ARBA" id="ARBA00022842"/>
    </source>
</evidence>
<feature type="domain" description="Polymerase nucleotidyl transferase" evidence="10">
    <location>
        <begin position="21"/>
        <end position="99"/>
    </location>
</feature>
<evidence type="ECO:0000256" key="3">
    <source>
        <dbReference type="ARBA" id="ARBA00022679"/>
    </source>
</evidence>
<comment type="caution">
    <text evidence="11">The sequence shown here is derived from an EMBL/GenBank/DDBJ whole genome shotgun (WGS) entry which is preliminary data.</text>
</comment>
<comment type="cofactor">
    <cofactor evidence="1">
        <name>Mg(2+)</name>
        <dbReference type="ChEBI" id="CHEBI:18420"/>
    </cofactor>
</comment>